<accession>A0AAV0R4I9</accession>
<dbReference type="PANTHER" id="PTHR32278:SF11">
    <property type="entry name" value="F-BOX DOMAIN-CONTAINING PROTEIN"/>
    <property type="match status" value="1"/>
</dbReference>
<dbReference type="SUPFAM" id="SSF81383">
    <property type="entry name" value="F-box domain"/>
    <property type="match status" value="1"/>
</dbReference>
<comment type="caution">
    <text evidence="2">The sequence shown here is derived from an EMBL/GenBank/DDBJ whole genome shotgun (WGS) entry which is preliminary data.</text>
</comment>
<dbReference type="InterPro" id="IPR036047">
    <property type="entry name" value="F-box-like_dom_sf"/>
</dbReference>
<dbReference type="Pfam" id="PF14299">
    <property type="entry name" value="PP2"/>
    <property type="match status" value="1"/>
</dbReference>
<dbReference type="AlphaFoldDB" id="A0AAV0R4I9"/>
<dbReference type="Proteomes" id="UP001154282">
    <property type="component" value="Unassembled WGS sequence"/>
</dbReference>
<keyword evidence="3" id="KW-1185">Reference proteome</keyword>
<dbReference type="InterPro" id="IPR025886">
    <property type="entry name" value="PP2-like"/>
</dbReference>
<reference evidence="2" key="1">
    <citation type="submission" date="2022-08" db="EMBL/GenBank/DDBJ databases">
        <authorList>
            <person name="Gutierrez-Valencia J."/>
        </authorList>
    </citation>
    <scope>NUCLEOTIDE SEQUENCE</scope>
</reference>
<dbReference type="PANTHER" id="PTHR32278">
    <property type="entry name" value="F-BOX DOMAIN-CONTAINING PROTEIN"/>
    <property type="match status" value="1"/>
</dbReference>
<dbReference type="Pfam" id="PF00646">
    <property type="entry name" value="F-box"/>
    <property type="match status" value="1"/>
</dbReference>
<protein>
    <recommendedName>
        <fullName evidence="1">F-box domain-containing protein</fullName>
    </recommendedName>
</protein>
<name>A0AAV0R4I9_9ROSI</name>
<evidence type="ECO:0000259" key="1">
    <source>
        <dbReference type="Pfam" id="PF00646"/>
    </source>
</evidence>
<feature type="domain" description="F-box" evidence="1">
    <location>
        <begin position="4"/>
        <end position="36"/>
    </location>
</feature>
<proteinExistence type="predicted"/>
<evidence type="ECO:0000313" key="2">
    <source>
        <dbReference type="EMBL" id="CAI0551484.1"/>
    </source>
</evidence>
<dbReference type="EMBL" id="CAMGYJ010000010">
    <property type="protein sequence ID" value="CAI0551484.1"/>
    <property type="molecule type" value="Genomic_DNA"/>
</dbReference>
<gene>
    <name evidence="2" type="ORF">LITE_LOCUS45996</name>
</gene>
<organism evidence="2 3">
    <name type="scientific">Linum tenue</name>
    <dbReference type="NCBI Taxonomy" id="586396"/>
    <lineage>
        <taxon>Eukaryota</taxon>
        <taxon>Viridiplantae</taxon>
        <taxon>Streptophyta</taxon>
        <taxon>Embryophyta</taxon>
        <taxon>Tracheophyta</taxon>
        <taxon>Spermatophyta</taxon>
        <taxon>Magnoliopsida</taxon>
        <taxon>eudicotyledons</taxon>
        <taxon>Gunneridae</taxon>
        <taxon>Pentapetalae</taxon>
        <taxon>rosids</taxon>
        <taxon>fabids</taxon>
        <taxon>Malpighiales</taxon>
        <taxon>Linaceae</taxon>
        <taxon>Linum</taxon>
    </lineage>
</organism>
<evidence type="ECO:0000313" key="3">
    <source>
        <dbReference type="Proteomes" id="UP001154282"/>
    </source>
</evidence>
<dbReference type="InterPro" id="IPR001810">
    <property type="entry name" value="F-box_dom"/>
</dbReference>
<sequence>MVNLDSLPEECFSEILSLTSPRDACNASLVSSSVRSGRSFCRWIVKGSYVGKKHFALAARELSIVWADNPLYWTQKHYPARFPEAVELRTICWLEIQAHFPTKFLSPDTTYAAYLVLQLADRAYGLDSPCVGQSREFRC</sequence>